<dbReference type="Pfam" id="PF15592">
    <property type="entry name" value="Imm41"/>
    <property type="match status" value="1"/>
</dbReference>
<dbReference type="AlphaFoldDB" id="A0A2T1KXH0"/>
<proteinExistence type="predicted"/>
<protein>
    <submittedName>
        <fullName evidence="1">Uncharacterized protein</fullName>
    </submittedName>
</protein>
<keyword evidence="2" id="KW-1185">Reference proteome</keyword>
<evidence type="ECO:0000313" key="2">
    <source>
        <dbReference type="Proteomes" id="UP000239866"/>
    </source>
</evidence>
<dbReference type="Proteomes" id="UP000239866">
    <property type="component" value="Unassembled WGS sequence"/>
</dbReference>
<gene>
    <name evidence="1" type="ORF">C7H09_00015</name>
</gene>
<accession>A0A2T1KXH0</accession>
<name>A0A2T1KXH0_9GAMM</name>
<sequence length="122" mass="14817">MSMNQINRNFAWSNEYSDDSFVGIFHEENLWDDDEYFKLENYLYEQCEVYKDNDFIPRNVFWPAMRIHSYLSLSIGCHFDSNDGFKLEGLSQEQVYQRRERLQLVFEGFFKGEMPNKKYLGY</sequence>
<evidence type="ECO:0000313" key="1">
    <source>
        <dbReference type="EMBL" id="PSF14778.1"/>
    </source>
</evidence>
<dbReference type="InterPro" id="IPR028959">
    <property type="entry name" value="Imm41"/>
</dbReference>
<organism evidence="1 2">
    <name type="scientific">Marinobacter fuscus</name>
    <dbReference type="NCBI Taxonomy" id="2109942"/>
    <lineage>
        <taxon>Bacteria</taxon>
        <taxon>Pseudomonadati</taxon>
        <taxon>Pseudomonadota</taxon>
        <taxon>Gammaproteobacteria</taxon>
        <taxon>Pseudomonadales</taxon>
        <taxon>Marinobacteraceae</taxon>
        <taxon>Marinobacter</taxon>
    </lineage>
</organism>
<dbReference type="EMBL" id="PXNP01000002">
    <property type="protein sequence ID" value="PSF14778.1"/>
    <property type="molecule type" value="Genomic_DNA"/>
</dbReference>
<reference evidence="1 2" key="1">
    <citation type="submission" date="2018-03" db="EMBL/GenBank/DDBJ databases">
        <title>Marinobacter brunus sp. nov., a marine bacterium of Gamma-proteobacteria isolated from the surface seawater of the South China Sea.</title>
        <authorList>
            <person name="Cheng H."/>
            <person name="Wu Y.-H."/>
            <person name="Xamxidin M."/>
            <person name="Xu X.-W."/>
        </authorList>
    </citation>
    <scope>NUCLEOTIDE SEQUENCE [LARGE SCALE GENOMIC DNA]</scope>
    <source>
        <strain evidence="1 2">NH169-3</strain>
    </source>
</reference>
<dbReference type="OrthoDB" id="7268746at2"/>
<comment type="caution">
    <text evidence="1">The sequence shown here is derived from an EMBL/GenBank/DDBJ whole genome shotgun (WGS) entry which is preliminary data.</text>
</comment>